<name>U1N8Z3_SEGRC</name>
<dbReference type="STRING" id="679197.HMPREF9336_04179"/>
<comment type="caution">
    <text evidence="11">The sequence shown here is derived from an EMBL/GenBank/DDBJ whole genome shotgun (WGS) entry which is preliminary data.</text>
</comment>
<evidence type="ECO:0000256" key="9">
    <source>
        <dbReference type="SAM" id="MobiDB-lite"/>
    </source>
</evidence>
<comment type="subcellular location">
    <subcellularLocation>
        <location evidence="8">Cytoplasm</location>
    </subcellularLocation>
</comment>
<dbReference type="CDD" id="cd01556">
    <property type="entry name" value="EPSP_synthase"/>
    <property type="match status" value="1"/>
</dbReference>
<keyword evidence="12" id="KW-1185">Reference proteome</keyword>
<gene>
    <name evidence="8" type="primary">aroA</name>
    <name evidence="11" type="ORF">HMPREF9336_04179</name>
</gene>
<dbReference type="HAMAP" id="MF_00210">
    <property type="entry name" value="EPSP_synth"/>
    <property type="match status" value="1"/>
</dbReference>
<dbReference type="GO" id="GO:0005737">
    <property type="term" value="C:cytoplasm"/>
    <property type="evidence" value="ECO:0007669"/>
    <property type="project" value="UniProtKB-SubCell"/>
</dbReference>
<feature type="binding site" evidence="8">
    <location>
        <position position="364"/>
    </location>
    <ligand>
        <name>phosphoenolpyruvate</name>
        <dbReference type="ChEBI" id="CHEBI:58702"/>
    </ligand>
</feature>
<feature type="domain" description="Enolpyruvate transferase" evidence="10">
    <location>
        <begin position="37"/>
        <end position="437"/>
    </location>
</feature>
<accession>U1N8Z3</accession>
<evidence type="ECO:0000256" key="7">
    <source>
        <dbReference type="ARBA" id="ARBA00044633"/>
    </source>
</evidence>
<feature type="binding site" evidence="8">
    <location>
        <position position="118"/>
    </location>
    <ligand>
        <name>phosphoenolpyruvate</name>
        <dbReference type="ChEBI" id="CHEBI:58702"/>
    </ligand>
</feature>
<dbReference type="Pfam" id="PF00275">
    <property type="entry name" value="EPSP_synthase"/>
    <property type="match status" value="1"/>
</dbReference>
<feature type="binding site" evidence="8">
    <location>
        <position position="50"/>
    </location>
    <ligand>
        <name>3-phosphoshikimate</name>
        <dbReference type="ChEBI" id="CHEBI:145989"/>
    </ligand>
</feature>
<feature type="binding site" evidence="8">
    <location>
        <position position="430"/>
    </location>
    <ligand>
        <name>phosphoenolpyruvate</name>
        <dbReference type="ChEBI" id="CHEBI:58702"/>
    </ligand>
</feature>
<comment type="pathway">
    <text evidence="1 8">Metabolic intermediate biosynthesis; chorismate biosynthesis; chorismate from D-erythrose 4-phosphate and phosphoenolpyruvate: step 6/7.</text>
</comment>
<dbReference type="HOGENOM" id="CLU_024321_0_0_11"/>
<dbReference type="PROSITE" id="PS00104">
    <property type="entry name" value="EPSP_SYNTHASE_1"/>
    <property type="match status" value="1"/>
</dbReference>
<evidence type="ECO:0000256" key="1">
    <source>
        <dbReference type="ARBA" id="ARBA00004811"/>
    </source>
</evidence>
<comment type="catalytic activity">
    <reaction evidence="7">
        <text>3-phosphoshikimate + phosphoenolpyruvate = 5-O-(1-carboxyvinyl)-3-phosphoshikimate + phosphate</text>
        <dbReference type="Rhea" id="RHEA:21256"/>
        <dbReference type="ChEBI" id="CHEBI:43474"/>
        <dbReference type="ChEBI" id="CHEBI:57701"/>
        <dbReference type="ChEBI" id="CHEBI:58702"/>
        <dbReference type="ChEBI" id="CHEBI:145989"/>
        <dbReference type="EC" id="2.5.1.19"/>
    </reaction>
    <physiologicalReaction direction="left-to-right" evidence="7">
        <dbReference type="Rhea" id="RHEA:21257"/>
    </physiologicalReaction>
</comment>
<comment type="subunit">
    <text evidence="8">Monomer.</text>
</comment>
<evidence type="ECO:0000313" key="11">
    <source>
        <dbReference type="EMBL" id="ERG69288.1"/>
    </source>
</evidence>
<proteinExistence type="inferred from homology"/>
<feature type="binding site" evidence="8">
    <location>
        <position position="405"/>
    </location>
    <ligand>
        <name>phosphoenolpyruvate</name>
        <dbReference type="ChEBI" id="CHEBI:58702"/>
    </ligand>
</feature>
<dbReference type="Gene3D" id="3.65.10.10">
    <property type="entry name" value="Enolpyruvate transferase domain"/>
    <property type="match status" value="2"/>
</dbReference>
<keyword evidence="6 8" id="KW-0057">Aromatic amino acid biosynthesis</keyword>
<keyword evidence="4 8" id="KW-0028">Amino-acid biosynthesis</keyword>
<dbReference type="InterPro" id="IPR013792">
    <property type="entry name" value="RNA3'P_cycl/enolpyr_Trfase_a/b"/>
</dbReference>
<evidence type="ECO:0000256" key="2">
    <source>
        <dbReference type="ARBA" id="ARBA00009948"/>
    </source>
</evidence>
<dbReference type="UniPathway" id="UPA00053">
    <property type="reaction ID" value="UER00089"/>
</dbReference>
<dbReference type="GO" id="GO:0008652">
    <property type="term" value="P:amino acid biosynthetic process"/>
    <property type="evidence" value="ECO:0007669"/>
    <property type="project" value="UniProtKB-KW"/>
</dbReference>
<dbReference type="eggNOG" id="COG0128">
    <property type="taxonomic scope" value="Bacteria"/>
</dbReference>
<evidence type="ECO:0000256" key="5">
    <source>
        <dbReference type="ARBA" id="ARBA00022679"/>
    </source>
</evidence>
<organism evidence="11 12">
    <name type="scientific">Segniliparus rugosus (strain ATCC BAA-974 / DSM 45345 / CCUG 50838 / CIP 108380 / JCM 13579 / CDC 945)</name>
    <dbReference type="NCBI Taxonomy" id="679197"/>
    <lineage>
        <taxon>Bacteria</taxon>
        <taxon>Bacillati</taxon>
        <taxon>Actinomycetota</taxon>
        <taxon>Actinomycetes</taxon>
        <taxon>Mycobacteriales</taxon>
        <taxon>Segniliparaceae</taxon>
        <taxon>Segniliparus</taxon>
    </lineage>
</organism>
<dbReference type="PANTHER" id="PTHR21090:SF5">
    <property type="entry name" value="PENTAFUNCTIONAL AROM POLYPEPTIDE"/>
    <property type="match status" value="1"/>
</dbReference>
<dbReference type="EC" id="2.5.1.19" evidence="8"/>
<feature type="binding site" evidence="8">
    <location>
        <position position="360"/>
    </location>
    <ligand>
        <name>3-phosphoshikimate</name>
        <dbReference type="ChEBI" id="CHEBI:145989"/>
    </ligand>
</feature>
<comment type="function">
    <text evidence="8">Catalyzes the transfer of the enolpyruvyl moiety of phosphoenolpyruvate (PEP) to the 5-hydroxyl of shikimate-3-phosphate (S3P) to produce enolpyruvyl shikimate-3-phosphate and inorganic phosphate.</text>
</comment>
<feature type="binding site" evidence="8">
    <location>
        <position position="54"/>
    </location>
    <ligand>
        <name>3-phosphoshikimate</name>
        <dbReference type="ChEBI" id="CHEBI:145989"/>
    </ligand>
</feature>
<feature type="binding site" evidence="8">
    <location>
        <position position="189"/>
    </location>
    <ligand>
        <name>3-phosphoshikimate</name>
        <dbReference type="ChEBI" id="CHEBI:145989"/>
    </ligand>
</feature>
<dbReference type="InterPro" id="IPR006264">
    <property type="entry name" value="EPSP_synthase"/>
</dbReference>
<comment type="similarity">
    <text evidence="2 8">Belongs to the EPSP synthase family.</text>
</comment>
<dbReference type="GO" id="GO:0009073">
    <property type="term" value="P:aromatic amino acid family biosynthetic process"/>
    <property type="evidence" value="ECO:0007669"/>
    <property type="project" value="UniProtKB-KW"/>
</dbReference>
<dbReference type="InterPro" id="IPR001986">
    <property type="entry name" value="Enolpyruvate_Tfrase_dom"/>
</dbReference>
<evidence type="ECO:0000256" key="8">
    <source>
        <dbReference type="HAMAP-Rule" id="MF_00210"/>
    </source>
</evidence>
<dbReference type="EMBL" id="ACZI02000002">
    <property type="protein sequence ID" value="ERG69288.1"/>
    <property type="molecule type" value="Genomic_DNA"/>
</dbReference>
<dbReference type="GO" id="GO:0009423">
    <property type="term" value="P:chorismate biosynthetic process"/>
    <property type="evidence" value="ECO:0007669"/>
    <property type="project" value="UniProtKB-UniRule"/>
</dbReference>
<comment type="caution">
    <text evidence="8">Lacks conserved residue(s) required for the propagation of feature annotation.</text>
</comment>
<feature type="binding site" evidence="8">
    <location>
        <position position="49"/>
    </location>
    <ligand>
        <name>3-phosphoshikimate</name>
        <dbReference type="ChEBI" id="CHEBI:145989"/>
    </ligand>
</feature>
<dbReference type="SUPFAM" id="SSF55205">
    <property type="entry name" value="EPT/RTPC-like"/>
    <property type="match status" value="1"/>
</dbReference>
<feature type="binding site" evidence="8">
    <location>
        <position position="218"/>
    </location>
    <ligand>
        <name>3-phosphoshikimate</name>
        <dbReference type="ChEBI" id="CHEBI:145989"/>
    </ligand>
</feature>
<keyword evidence="5 8" id="KW-0808">Transferase</keyword>
<feature type="binding site" evidence="8">
    <location>
        <position position="333"/>
    </location>
    <ligand>
        <name>3-phosphoshikimate</name>
        <dbReference type="ChEBI" id="CHEBI:145989"/>
    </ligand>
</feature>
<dbReference type="AlphaFoldDB" id="U1N8Z3"/>
<dbReference type="PIRSF" id="PIRSF000505">
    <property type="entry name" value="EPSPS"/>
    <property type="match status" value="1"/>
</dbReference>
<dbReference type="PROSITE" id="PS00885">
    <property type="entry name" value="EPSP_SYNTHASE_2"/>
    <property type="match status" value="1"/>
</dbReference>
<feature type="binding site" evidence="8">
    <location>
        <position position="146"/>
    </location>
    <ligand>
        <name>phosphoenolpyruvate</name>
        <dbReference type="ChEBI" id="CHEBI:58702"/>
    </ligand>
</feature>
<dbReference type="FunFam" id="3.65.10.10:FF:000011">
    <property type="entry name" value="3-phosphoshikimate 1-carboxyvinyltransferase"/>
    <property type="match status" value="1"/>
</dbReference>
<dbReference type="FunFam" id="3.65.10.10:FF:000010">
    <property type="entry name" value="3-phosphoshikimate 1-carboxyvinyltransferase"/>
    <property type="match status" value="1"/>
</dbReference>
<evidence type="ECO:0000256" key="3">
    <source>
        <dbReference type="ARBA" id="ARBA00022490"/>
    </source>
</evidence>
<evidence type="ECO:0000259" key="10">
    <source>
        <dbReference type="Pfam" id="PF00275"/>
    </source>
</evidence>
<sequence length="450" mass="46929">MFPRPVLAEPQRPTRRANGGDCDNSEVSFWDAPTVNGPLDATVGLPGSKSITNRALVLAALASSPSRIVGTLRSRDTDLMLDALRRMGAGVRIHDDQTTVDIEPGPLREASVDVGLAGTVMRFLPPAAALATGAVSFDGDEQARARPLDTILNALRDLGVAVDGDSLPFVVRGQGRVRGGEVAVDASASSQFVSGLLLSGARYDEGLTVRHVGGPLPSAPHIEMTVQMLEDSGVRVEQPEQHVWRIPPSPIAGREWLVEPDLSNASPFLAAAAAAGGEVRVPRWPTTTTQAGDAIRHILARMGATVRLQDGWLTVQGADELIGIDIDLGDVGELTPTVAALAALASSPSCLRGVAHLRGHETDRLAALASQINGLGGHCVELDDGLSITPKPLRGGLWKAFADHRMATAGAIIGLKTPGVQVDDVDCTSKTLPGFADLWATMCATAGAGS</sequence>
<feature type="binding site" evidence="8">
    <location>
        <position position="191"/>
    </location>
    <ligand>
        <name>3-phosphoshikimate</name>
        <dbReference type="ChEBI" id="CHEBI:145989"/>
    </ligand>
</feature>
<dbReference type="InterPro" id="IPR023193">
    <property type="entry name" value="EPSP_synthase_CS"/>
</dbReference>
<feature type="region of interest" description="Disordered" evidence="9">
    <location>
        <begin position="1"/>
        <end position="25"/>
    </location>
</feature>
<feature type="binding site" evidence="8">
    <location>
        <position position="190"/>
    </location>
    <ligand>
        <name>3-phosphoshikimate</name>
        <dbReference type="ChEBI" id="CHEBI:145989"/>
    </ligand>
</feature>
<evidence type="ECO:0000256" key="4">
    <source>
        <dbReference type="ARBA" id="ARBA00022605"/>
    </source>
</evidence>
<protein>
    <recommendedName>
        <fullName evidence="8">3-phosphoshikimate 1-carboxyvinyltransferase</fullName>
        <ecNumber evidence="8">2.5.1.19</ecNumber>
    </recommendedName>
    <alternativeName>
        <fullName evidence="8">5-enolpyruvylshikimate-3-phosphate synthase</fullName>
        <shortName evidence="8">EPSP synthase</shortName>
        <shortName evidence="8">EPSPS</shortName>
    </alternativeName>
</protein>
<dbReference type="NCBIfam" id="TIGR01356">
    <property type="entry name" value="aroA"/>
    <property type="match status" value="1"/>
</dbReference>
<evidence type="ECO:0000256" key="6">
    <source>
        <dbReference type="ARBA" id="ARBA00023141"/>
    </source>
</evidence>
<dbReference type="GO" id="GO:0003866">
    <property type="term" value="F:3-phosphoshikimate 1-carboxyvinyltransferase activity"/>
    <property type="evidence" value="ECO:0007669"/>
    <property type="project" value="UniProtKB-UniRule"/>
</dbReference>
<evidence type="ECO:0000313" key="12">
    <source>
        <dbReference type="Proteomes" id="UP000004816"/>
    </source>
</evidence>
<dbReference type="PANTHER" id="PTHR21090">
    <property type="entry name" value="AROM/DEHYDROQUINATE SYNTHASE"/>
    <property type="match status" value="1"/>
</dbReference>
<keyword evidence="3 8" id="KW-0963">Cytoplasm</keyword>
<feature type="binding site" evidence="8">
    <location>
        <position position="191"/>
    </location>
    <ligand>
        <name>phosphoenolpyruvate</name>
        <dbReference type="ChEBI" id="CHEBI:58702"/>
    </ligand>
</feature>
<dbReference type="InterPro" id="IPR036968">
    <property type="entry name" value="Enolpyruvate_Tfrase_sf"/>
</dbReference>
<dbReference type="Proteomes" id="UP000004816">
    <property type="component" value="Unassembled WGS sequence"/>
</dbReference>
<reference evidence="11 12" key="1">
    <citation type="journal article" date="2011" name="Stand. Genomic Sci.">
        <title>High quality draft genome sequence of Segniliparus rugosus CDC 945(T)= (ATCC BAA-974(T)).</title>
        <authorList>
            <person name="Earl A.M."/>
            <person name="Desjardins C.A."/>
            <person name="Fitzgerald M.G."/>
            <person name="Arachchi H.M."/>
            <person name="Zeng Q."/>
            <person name="Mehta T."/>
            <person name="Griggs A."/>
            <person name="Birren B.W."/>
            <person name="Toney N.C."/>
            <person name="Carr J."/>
            <person name="Posey J."/>
            <person name="Butler W.R."/>
        </authorList>
    </citation>
    <scope>NUCLEOTIDE SEQUENCE [LARGE SCALE GENOMIC DNA]</scope>
    <source>
        <strain evidence="12">ATCC BAA-974 / DSM 45345 / CCUG 50838 / CIP 108380 / JCM 13579 / CDC 945</strain>
    </source>
</reference>
<feature type="active site" description="Proton acceptor" evidence="8">
    <location>
        <position position="333"/>
    </location>
</feature>
<feature type="binding site" evidence="8">
    <location>
        <position position="49"/>
    </location>
    <ligand>
        <name>phosphoenolpyruvate</name>
        <dbReference type="ChEBI" id="CHEBI:58702"/>
    </ligand>
</feature>